<dbReference type="SUPFAM" id="SSF49478">
    <property type="entry name" value="Cna protein B-type domain"/>
    <property type="match status" value="1"/>
</dbReference>
<dbReference type="EMBL" id="JBEYBN010000017">
    <property type="protein sequence ID" value="MEU2267672.1"/>
    <property type="molecule type" value="Genomic_DNA"/>
</dbReference>
<dbReference type="Proteomes" id="UP001550603">
    <property type="component" value="Unassembled WGS sequence"/>
</dbReference>
<evidence type="ECO:0000259" key="8">
    <source>
        <dbReference type="PROSITE" id="PS50850"/>
    </source>
</evidence>
<evidence type="ECO:0000256" key="5">
    <source>
        <dbReference type="ARBA" id="ARBA00023136"/>
    </source>
</evidence>
<feature type="transmembrane region" description="Helical" evidence="7">
    <location>
        <begin position="345"/>
        <end position="369"/>
    </location>
</feature>
<comment type="caution">
    <text evidence="9">The sequence shown here is derived from an EMBL/GenBank/DDBJ whole genome shotgun (WGS) entry which is preliminary data.</text>
</comment>
<protein>
    <submittedName>
        <fullName evidence="9">MFS transporter</fullName>
    </submittedName>
</protein>
<keyword evidence="4 7" id="KW-1133">Transmembrane helix</keyword>
<feature type="transmembrane region" description="Helical" evidence="7">
    <location>
        <begin position="35"/>
        <end position="55"/>
    </location>
</feature>
<feature type="transmembrane region" description="Helical" evidence="7">
    <location>
        <begin position="67"/>
        <end position="89"/>
    </location>
</feature>
<feature type="domain" description="Major facilitator superfamily (MFS) profile" evidence="8">
    <location>
        <begin position="1"/>
        <end position="489"/>
    </location>
</feature>
<feature type="transmembrane region" description="Helical" evidence="7">
    <location>
        <begin position="254"/>
        <end position="277"/>
    </location>
</feature>
<evidence type="ECO:0000256" key="3">
    <source>
        <dbReference type="ARBA" id="ARBA00022692"/>
    </source>
</evidence>
<feature type="transmembrane region" description="Helical" evidence="7">
    <location>
        <begin position="317"/>
        <end position="339"/>
    </location>
</feature>
<feature type="transmembrane region" description="Helical" evidence="7">
    <location>
        <begin position="289"/>
        <end position="310"/>
    </location>
</feature>
<dbReference type="InterPro" id="IPR036259">
    <property type="entry name" value="MFS_trans_sf"/>
</dbReference>
<comment type="subcellular location">
    <subcellularLocation>
        <location evidence="1">Cell membrane</location>
        <topology evidence="1">Multi-pass membrane protein</topology>
    </subcellularLocation>
</comment>
<dbReference type="SUPFAM" id="SSF49464">
    <property type="entry name" value="Carboxypeptidase regulatory domain-like"/>
    <property type="match status" value="2"/>
</dbReference>
<dbReference type="Pfam" id="PF07690">
    <property type="entry name" value="MFS_1"/>
    <property type="match status" value="1"/>
</dbReference>
<evidence type="ECO:0000313" key="9">
    <source>
        <dbReference type="EMBL" id="MEU2267672.1"/>
    </source>
</evidence>
<accession>A0ABV2XUH1</accession>
<dbReference type="InterPro" id="IPR013783">
    <property type="entry name" value="Ig-like_fold"/>
</dbReference>
<feature type="transmembrane region" description="Helical" evidence="7">
    <location>
        <begin position="152"/>
        <end position="174"/>
    </location>
</feature>
<name>A0ABV2XUH1_9ACTN</name>
<keyword evidence="6" id="KW-0046">Antibiotic resistance</keyword>
<dbReference type="PROSITE" id="PS50850">
    <property type="entry name" value="MFS"/>
    <property type="match status" value="1"/>
</dbReference>
<evidence type="ECO:0000256" key="6">
    <source>
        <dbReference type="ARBA" id="ARBA00023251"/>
    </source>
</evidence>
<dbReference type="PANTHER" id="PTHR42718">
    <property type="entry name" value="MAJOR FACILITATOR SUPERFAMILY MULTIDRUG TRANSPORTER MFSC"/>
    <property type="match status" value="1"/>
</dbReference>
<organism evidence="9 10">
    <name type="scientific">Streptomyces olindensis</name>
    <dbReference type="NCBI Taxonomy" id="358823"/>
    <lineage>
        <taxon>Bacteria</taxon>
        <taxon>Bacillati</taxon>
        <taxon>Actinomycetota</taxon>
        <taxon>Actinomycetes</taxon>
        <taxon>Kitasatosporales</taxon>
        <taxon>Streptomycetaceae</taxon>
        <taxon>Streptomyces</taxon>
    </lineage>
</organism>
<evidence type="ECO:0000256" key="1">
    <source>
        <dbReference type="ARBA" id="ARBA00004651"/>
    </source>
</evidence>
<dbReference type="Gene3D" id="2.60.40.1120">
    <property type="entry name" value="Carboxypeptidase-like, regulatory domain"/>
    <property type="match status" value="2"/>
</dbReference>
<dbReference type="Gene3D" id="1.20.1250.20">
    <property type="entry name" value="MFS general substrate transporter like domains"/>
    <property type="match status" value="1"/>
</dbReference>
<dbReference type="Pfam" id="PF13620">
    <property type="entry name" value="CarboxypepD_reg"/>
    <property type="match status" value="3"/>
</dbReference>
<dbReference type="InterPro" id="IPR011701">
    <property type="entry name" value="MFS"/>
</dbReference>
<keyword evidence="2" id="KW-0813">Transport</keyword>
<reference evidence="9 10" key="1">
    <citation type="submission" date="2024-06" db="EMBL/GenBank/DDBJ databases">
        <title>The Natural Products Discovery Center: Release of the First 8490 Sequenced Strains for Exploring Actinobacteria Biosynthetic Diversity.</title>
        <authorList>
            <person name="Kalkreuter E."/>
            <person name="Kautsar S.A."/>
            <person name="Yang D."/>
            <person name="Bader C.D."/>
            <person name="Teijaro C.N."/>
            <person name="Fluegel L."/>
            <person name="Davis C.M."/>
            <person name="Simpson J.R."/>
            <person name="Lauterbach L."/>
            <person name="Steele A.D."/>
            <person name="Gui C."/>
            <person name="Meng S."/>
            <person name="Li G."/>
            <person name="Viehrig K."/>
            <person name="Ye F."/>
            <person name="Su P."/>
            <person name="Kiefer A.F."/>
            <person name="Nichols A."/>
            <person name="Cepeda A.J."/>
            <person name="Yan W."/>
            <person name="Fan B."/>
            <person name="Jiang Y."/>
            <person name="Adhikari A."/>
            <person name="Zheng C.-J."/>
            <person name="Schuster L."/>
            <person name="Cowan T.M."/>
            <person name="Smanski M.J."/>
            <person name="Chevrette M.G."/>
            <person name="De Carvalho L.P.S."/>
            <person name="Shen B."/>
        </authorList>
    </citation>
    <scope>NUCLEOTIDE SEQUENCE [LARGE SCALE GENOMIC DNA]</scope>
    <source>
        <strain evidence="9 10">NPDC019583</strain>
    </source>
</reference>
<dbReference type="CDD" id="cd17321">
    <property type="entry name" value="MFS_MMR_MDR_like"/>
    <property type="match status" value="1"/>
</dbReference>
<gene>
    <name evidence="9" type="ORF">ABZ568_14905</name>
</gene>
<feature type="transmembrane region" description="Helical" evidence="7">
    <location>
        <begin position="216"/>
        <end position="233"/>
    </location>
</feature>
<evidence type="ECO:0000256" key="2">
    <source>
        <dbReference type="ARBA" id="ARBA00022448"/>
    </source>
</evidence>
<evidence type="ECO:0000256" key="4">
    <source>
        <dbReference type="ARBA" id="ARBA00022989"/>
    </source>
</evidence>
<keyword evidence="5 7" id="KW-0472">Membrane</keyword>
<proteinExistence type="predicted"/>
<dbReference type="InterPro" id="IPR008969">
    <property type="entry name" value="CarboxyPept-like_regulatory"/>
</dbReference>
<sequence length="892" mass="86852">MACIGVFVAYLPVTTVSVSLPAIQRDLHASTAQLSWVSDAFVLPMAALILTAGVVGDVHGRKKVFQAGLLFSAAGAVVALSAQSVQVLWAGQALAGTGAAALLPTTLALISHAVPNPHERAKFVGLWAAALSLALAVGPLMAGVILQHAAWHWIYVPAIPVALLTMAAAVPLVADSRAPGSRKLDWPGQLTAALTITSLVYGVIEGGAQSFTEPRVVVALALAAVGAVAFVVAERRSASPMLDLTLFRSPAFSATTLIAMISFLGLIGFFFVLSLYFGMVQRLDTLDAAYRMLMVTAVSLLVGVVVGPLMRHIPARALITTGLLATTGALLSLTALDAHTAFGPLAWRLVLLGLGMGLVITPMTATAVASVPHHLAGMAAAGNNAFRQVGGALGPAVLGTLLTTRATDALPGHLADAGVGGATAHQVTAAVDTAGLGAVAGMNLGADTGRALGALSESFLDGLRLCLLVAASLALLAALVGAVLLRKPKPKETPGPEAAGPGGAAELAAVGSAAVPAVGGSADGSVAVVSAAAPAVAGPAAELAAAGSAAGSAAAAPAVGASAAGSVAVGSADGHAVAGPAAELAAAGSAAGSAAAVPAVGASAAEPVAAGSAAESVAAGSAADSAAVGAVAEPAAARGPAVVGRVSDAAGRAMAGATITLISVAGRQVGRAVAHDAGRYRLAAPAAGTYVLIAAADGHQPQASTLTLGEESLPHDVVLAGGSGLSGTVATAEDRLPVAGATVVVTDARGDVAATGTTDASGTFGFGTLPDGDLTIAVNAAGYRPAALPVRLPGTPVTGLEVLLRPGARVQGVVRSGAGRDPVADARVTLVDAAGNVVGTAITGTDGAYAFTDLDAGDYSLIASGYAPVATTVTVDGRAPSDVHPRLAHQDA</sequence>
<feature type="transmembrane region" description="Helical" evidence="7">
    <location>
        <begin position="95"/>
        <end position="114"/>
    </location>
</feature>
<evidence type="ECO:0000256" key="7">
    <source>
        <dbReference type="SAM" id="Phobius"/>
    </source>
</evidence>
<dbReference type="InterPro" id="IPR020846">
    <property type="entry name" value="MFS_dom"/>
</dbReference>
<dbReference type="SUPFAM" id="SSF103473">
    <property type="entry name" value="MFS general substrate transporter"/>
    <property type="match status" value="1"/>
</dbReference>
<evidence type="ECO:0000313" key="10">
    <source>
        <dbReference type="Proteomes" id="UP001550603"/>
    </source>
</evidence>
<dbReference type="PANTHER" id="PTHR42718:SF9">
    <property type="entry name" value="MAJOR FACILITATOR SUPERFAMILY MULTIDRUG TRANSPORTER MFSC"/>
    <property type="match status" value="1"/>
</dbReference>
<keyword evidence="10" id="KW-1185">Reference proteome</keyword>
<feature type="transmembrane region" description="Helical" evidence="7">
    <location>
        <begin position="126"/>
        <end position="146"/>
    </location>
</feature>
<dbReference type="Gene3D" id="2.60.40.10">
    <property type="entry name" value="Immunoglobulins"/>
    <property type="match status" value="1"/>
</dbReference>
<keyword evidence="3 7" id="KW-0812">Transmembrane</keyword>